<feature type="domain" description="ABC transmembrane type-1" evidence="9">
    <location>
        <begin position="65"/>
        <end position="268"/>
    </location>
</feature>
<evidence type="ECO:0000256" key="3">
    <source>
        <dbReference type="ARBA" id="ARBA00022475"/>
    </source>
</evidence>
<evidence type="ECO:0000256" key="6">
    <source>
        <dbReference type="ARBA" id="ARBA00022989"/>
    </source>
</evidence>
<reference evidence="10 11" key="1">
    <citation type="journal article" date="2011" name="Int. J. Syst. Evol. Microbiol.">
        <title>Allobacillus halotolerans gen. nov., sp. nov. isolated from shrimp paste.</title>
        <authorList>
            <person name="Sheu S.Y."/>
            <person name="Arun A.B."/>
            <person name="Jiang S.R."/>
            <person name="Young C.C."/>
            <person name="Chen W.M."/>
        </authorList>
    </citation>
    <scope>NUCLEOTIDE SEQUENCE [LARGE SCALE GENOMIC DNA]</scope>
    <source>
        <strain evidence="10 11">LMG 24826</strain>
    </source>
</reference>
<feature type="transmembrane region" description="Helical" evidence="8">
    <location>
        <begin position="337"/>
        <end position="362"/>
    </location>
</feature>
<feature type="transmembrane region" description="Helical" evidence="8">
    <location>
        <begin position="382"/>
        <end position="403"/>
    </location>
</feature>
<feature type="transmembrane region" description="Helical" evidence="8">
    <location>
        <begin position="20"/>
        <end position="43"/>
    </location>
</feature>
<feature type="transmembrane region" description="Helical" evidence="8">
    <location>
        <begin position="64"/>
        <end position="90"/>
    </location>
</feature>
<feature type="transmembrane region" description="Helical" evidence="8">
    <location>
        <begin position="252"/>
        <end position="269"/>
    </location>
</feature>
<keyword evidence="4" id="KW-0997">Cell inner membrane</keyword>
<dbReference type="CDD" id="cd06261">
    <property type="entry name" value="TM_PBP2"/>
    <property type="match status" value="2"/>
</dbReference>
<proteinExistence type="inferred from homology"/>
<evidence type="ECO:0000259" key="9">
    <source>
        <dbReference type="PROSITE" id="PS50928"/>
    </source>
</evidence>
<dbReference type="Proteomes" id="UP000812672">
    <property type="component" value="Unassembled WGS sequence"/>
</dbReference>
<evidence type="ECO:0000313" key="11">
    <source>
        <dbReference type="Proteomes" id="UP000812672"/>
    </source>
</evidence>
<feature type="transmembrane region" description="Helical" evidence="8">
    <location>
        <begin position="474"/>
        <end position="491"/>
    </location>
</feature>
<comment type="similarity">
    <text evidence="8">Belongs to the binding-protein-dependent transport system permease family.</text>
</comment>
<evidence type="ECO:0000256" key="7">
    <source>
        <dbReference type="ARBA" id="ARBA00023136"/>
    </source>
</evidence>
<keyword evidence="2 8" id="KW-0813">Transport</keyword>
<keyword evidence="6 8" id="KW-1133">Transmembrane helix</keyword>
<protein>
    <submittedName>
        <fullName evidence="10">Iron ABC transporter permease</fullName>
    </submittedName>
</protein>
<dbReference type="Pfam" id="PF00528">
    <property type="entry name" value="BPD_transp_1"/>
    <property type="match status" value="2"/>
</dbReference>
<feature type="transmembrane region" description="Helical" evidence="8">
    <location>
        <begin position="196"/>
        <end position="218"/>
    </location>
</feature>
<evidence type="ECO:0000256" key="8">
    <source>
        <dbReference type="RuleBase" id="RU363032"/>
    </source>
</evidence>
<evidence type="ECO:0000256" key="2">
    <source>
        <dbReference type="ARBA" id="ARBA00022448"/>
    </source>
</evidence>
<feature type="transmembrane region" description="Helical" evidence="8">
    <location>
        <begin position="300"/>
        <end position="325"/>
    </location>
</feature>
<gene>
    <name evidence="10" type="ORF">KQ486_02965</name>
</gene>
<feature type="transmembrane region" description="Helical" evidence="8">
    <location>
        <begin position="524"/>
        <end position="542"/>
    </location>
</feature>
<comment type="caution">
    <text evidence="10">The sequence shown here is derived from an EMBL/GenBank/DDBJ whole genome shotgun (WGS) entry which is preliminary data.</text>
</comment>
<feature type="domain" description="ABC transmembrane type-1" evidence="9">
    <location>
        <begin position="341"/>
        <end position="542"/>
    </location>
</feature>
<dbReference type="PROSITE" id="PS50928">
    <property type="entry name" value="ABC_TM1"/>
    <property type="match status" value="2"/>
</dbReference>
<dbReference type="InterPro" id="IPR000515">
    <property type="entry name" value="MetI-like"/>
</dbReference>
<dbReference type="PANTHER" id="PTHR43357">
    <property type="entry name" value="INNER MEMBRANE ABC TRANSPORTER PERMEASE PROTEIN YDCV"/>
    <property type="match status" value="1"/>
</dbReference>
<feature type="transmembrane region" description="Helical" evidence="8">
    <location>
        <begin position="415"/>
        <end position="435"/>
    </location>
</feature>
<name>A0ABS6GLL6_9BACI</name>
<comment type="subcellular location">
    <subcellularLocation>
        <location evidence="1">Cell inner membrane</location>
        <topology evidence="1">Multi-pass membrane protein</topology>
    </subcellularLocation>
    <subcellularLocation>
        <location evidence="8">Cell membrane</location>
        <topology evidence="8">Multi-pass membrane protein</topology>
    </subcellularLocation>
</comment>
<keyword evidence="3" id="KW-1003">Cell membrane</keyword>
<evidence type="ECO:0000313" key="10">
    <source>
        <dbReference type="EMBL" id="MBU6079971.1"/>
    </source>
</evidence>
<accession>A0ABS6GLL6</accession>
<keyword evidence="7 8" id="KW-0472">Membrane</keyword>
<organism evidence="10 11">
    <name type="scientific">Allobacillus halotolerans</name>
    <dbReference type="NCBI Taxonomy" id="570278"/>
    <lineage>
        <taxon>Bacteria</taxon>
        <taxon>Bacillati</taxon>
        <taxon>Bacillota</taxon>
        <taxon>Bacilli</taxon>
        <taxon>Bacillales</taxon>
        <taxon>Bacillaceae</taxon>
        <taxon>Allobacillus</taxon>
    </lineage>
</organism>
<dbReference type="PANTHER" id="PTHR43357:SF3">
    <property type="entry name" value="FE(3+)-TRANSPORT SYSTEM PERMEASE PROTEIN FBPB 2"/>
    <property type="match status" value="1"/>
</dbReference>
<feature type="transmembrane region" description="Helical" evidence="8">
    <location>
        <begin position="155"/>
        <end position="175"/>
    </location>
</feature>
<sequence>MWLLKGVNVLNWFRNIKSNWNTWTILSILFIVIILLPSLSIILQFAAETNENWLHIKEYMLNTYIVNSVILVLFVGLFTAIIGSSLAWIISAYDFPLRGFFQWGLILPLAIPPYIGAYTYHGILNYTGVIQTTLRNQWDITVNQQYFNIMNMPGAIFIFVIFLFPYVFTITKAFLARQSTALIENARILGTSSWRIYYRTVLPIARASIVAGVSLVILEVLNDYGVVKYYGIQTFTTAIFQTWFGLGDLDSAIKLSGTLMLLILGLLVLERVLRGRKRFSFTTTKVRLLQPVKLQGKRKWLAFGYCMFVFGIAFIIPFIQLIYWAMLTYDQSFSVEFLQVIGNTIGVAFVAAAIITIMAVVISNVSRLNRGLFSKVFPKVTILGYSIPGAVIAVGVVSLFIGLDKQIYEWGFTSSYILSTSIVMLIFAYIVRYLAVAYNSVESGFERIGTQFTDASRILGNNVTKSFFKVDIKLIRGAIFGGFILAFIDILKELPLTLILRPFNFETLATNAFNYATNEMIHEAALPSILIICISAISIYAFHHVLERE</sequence>
<evidence type="ECO:0000256" key="5">
    <source>
        <dbReference type="ARBA" id="ARBA00022692"/>
    </source>
</evidence>
<evidence type="ECO:0000256" key="1">
    <source>
        <dbReference type="ARBA" id="ARBA00004429"/>
    </source>
</evidence>
<keyword evidence="5 8" id="KW-0812">Transmembrane</keyword>
<keyword evidence="11" id="KW-1185">Reference proteome</keyword>
<evidence type="ECO:0000256" key="4">
    <source>
        <dbReference type="ARBA" id="ARBA00022519"/>
    </source>
</evidence>
<dbReference type="EMBL" id="JAHLZF010000003">
    <property type="protein sequence ID" value="MBU6079971.1"/>
    <property type="molecule type" value="Genomic_DNA"/>
</dbReference>